<dbReference type="RefSeq" id="XP_031873570.1">
    <property type="nucleotide sequence ID" value="XM_032009516.1"/>
</dbReference>
<protein>
    <submittedName>
        <fullName evidence="2">Uncharacterized protein</fullName>
    </submittedName>
</protein>
<feature type="region of interest" description="Disordered" evidence="1">
    <location>
        <begin position="52"/>
        <end position="74"/>
    </location>
</feature>
<proteinExistence type="predicted"/>
<dbReference type="AlphaFoldDB" id="A0A370TZG9"/>
<evidence type="ECO:0000313" key="3">
    <source>
        <dbReference type="Proteomes" id="UP000254866"/>
    </source>
</evidence>
<name>A0A370TZG9_9HELO</name>
<keyword evidence="3" id="KW-1185">Reference proteome</keyword>
<comment type="caution">
    <text evidence="2">The sequence shown here is derived from an EMBL/GenBank/DDBJ whole genome shotgun (WGS) entry which is preliminary data.</text>
</comment>
<dbReference type="Proteomes" id="UP000254866">
    <property type="component" value="Unassembled WGS sequence"/>
</dbReference>
<evidence type="ECO:0000256" key="1">
    <source>
        <dbReference type="SAM" id="MobiDB-lite"/>
    </source>
</evidence>
<reference evidence="2 3" key="1">
    <citation type="journal article" date="2018" name="IMA Fungus">
        <title>IMA Genome-F 9: Draft genome sequence of Annulohypoxylon stygium, Aspergillus mulundensis, Berkeleyomyces basicola (syn. Thielaviopsis basicola), Ceratocystis smalleyi, two Cercospora beticola strains, Coleophoma cylindrospora, Fusarium fracticaudum, Phialophora cf. hyalina, and Morchella septimelata.</title>
        <authorList>
            <person name="Wingfield B.D."/>
            <person name="Bills G.F."/>
            <person name="Dong Y."/>
            <person name="Huang W."/>
            <person name="Nel W.J."/>
            <person name="Swalarsk-Parry B.S."/>
            <person name="Vaghefi N."/>
            <person name="Wilken P.M."/>
            <person name="An Z."/>
            <person name="de Beer Z.W."/>
            <person name="De Vos L."/>
            <person name="Chen L."/>
            <person name="Duong T.A."/>
            <person name="Gao Y."/>
            <person name="Hammerbacher A."/>
            <person name="Kikkert J.R."/>
            <person name="Li Y."/>
            <person name="Li H."/>
            <person name="Li K."/>
            <person name="Li Q."/>
            <person name="Liu X."/>
            <person name="Ma X."/>
            <person name="Naidoo K."/>
            <person name="Pethybridge S.J."/>
            <person name="Sun J."/>
            <person name="Steenkamp E.T."/>
            <person name="van der Nest M.A."/>
            <person name="van Wyk S."/>
            <person name="Wingfield M.J."/>
            <person name="Xiong C."/>
            <person name="Yue Q."/>
            <person name="Zhang X."/>
        </authorList>
    </citation>
    <scope>NUCLEOTIDE SEQUENCE [LARGE SCALE GENOMIC DNA]</scope>
    <source>
        <strain evidence="2 3">BP 5553</strain>
    </source>
</reference>
<sequence>MGQTLASFLPPGLSAEVRRASYEAPMPPVDVSELAAGHVRPACFPAVTRVPRGRPKKERVRREGARLPRGRRKYMDHGGLLPLGAVVAAA</sequence>
<accession>A0A370TZG9</accession>
<dbReference type="EMBL" id="NPIC01000001">
    <property type="protein sequence ID" value="RDL40914.1"/>
    <property type="molecule type" value="Genomic_DNA"/>
</dbReference>
<gene>
    <name evidence="2" type="ORF">BP5553_00893</name>
</gene>
<evidence type="ECO:0000313" key="2">
    <source>
        <dbReference type="EMBL" id="RDL40914.1"/>
    </source>
</evidence>
<organism evidence="2 3">
    <name type="scientific">Venustampulla echinocandica</name>
    <dbReference type="NCBI Taxonomy" id="2656787"/>
    <lineage>
        <taxon>Eukaryota</taxon>
        <taxon>Fungi</taxon>
        <taxon>Dikarya</taxon>
        <taxon>Ascomycota</taxon>
        <taxon>Pezizomycotina</taxon>
        <taxon>Leotiomycetes</taxon>
        <taxon>Helotiales</taxon>
        <taxon>Pleuroascaceae</taxon>
        <taxon>Venustampulla</taxon>
    </lineage>
</organism>
<dbReference type="GeneID" id="43593742"/>